<keyword evidence="1" id="KW-0812">Transmembrane</keyword>
<dbReference type="PANTHER" id="PTHR22911:SF79">
    <property type="entry name" value="MOBA-LIKE NTP TRANSFERASE DOMAIN-CONTAINING PROTEIN"/>
    <property type="match status" value="1"/>
</dbReference>
<feature type="transmembrane region" description="Helical" evidence="1">
    <location>
        <begin position="145"/>
        <end position="164"/>
    </location>
</feature>
<sequence length="294" mass="32347">MPSVKLKNYLHLHFIVFIWGFTAVLGKLIQLDAIPLVWYRMAMATLLVWAYLKIRKIDVGVSKRELFQIVLTGCAIALHWITFFQAIKVSNVSIALSTLSAGAFMTALLEPIWFKRKLIGYELVLGILVVLGLGMIFYGEGESHAAGIGYGLLATFLGAVFSISNGQLVKSHAPSVIAFYELGVGALLVTVFIAFRGGFVPEFFQITLSDAGYLFLLASICTAYAFIGGVKVMRYISPYTVMLTTNLEPVYGILMAFIIFGQSEHMGGYFYLGALLILVTVLANGVLKNRIKKM</sequence>
<feature type="transmembrane region" description="Helical" evidence="1">
    <location>
        <begin position="66"/>
        <end position="87"/>
    </location>
</feature>
<feature type="domain" description="EamA" evidence="2">
    <location>
        <begin position="147"/>
        <end position="282"/>
    </location>
</feature>
<feature type="transmembrane region" description="Helical" evidence="1">
    <location>
        <begin position="239"/>
        <end position="260"/>
    </location>
</feature>
<evidence type="ECO:0000313" key="4">
    <source>
        <dbReference type="Proteomes" id="UP000219559"/>
    </source>
</evidence>
<evidence type="ECO:0000313" key="3">
    <source>
        <dbReference type="EMBL" id="PCE63577.1"/>
    </source>
</evidence>
<feature type="transmembrane region" description="Helical" evidence="1">
    <location>
        <begin position="93"/>
        <end position="114"/>
    </location>
</feature>
<organism evidence="3 4">
    <name type="scientific">Sediminicola luteus</name>
    <dbReference type="NCBI Taxonomy" id="319238"/>
    <lineage>
        <taxon>Bacteria</taxon>
        <taxon>Pseudomonadati</taxon>
        <taxon>Bacteroidota</taxon>
        <taxon>Flavobacteriia</taxon>
        <taxon>Flavobacteriales</taxon>
        <taxon>Flavobacteriaceae</taxon>
        <taxon>Sediminicola</taxon>
    </lineage>
</organism>
<feature type="transmembrane region" description="Helical" evidence="1">
    <location>
        <begin position="211"/>
        <end position="227"/>
    </location>
</feature>
<gene>
    <name evidence="3" type="ORF">B7P33_15385</name>
</gene>
<feature type="domain" description="EamA" evidence="2">
    <location>
        <begin position="15"/>
        <end position="137"/>
    </location>
</feature>
<feature type="transmembrane region" description="Helical" evidence="1">
    <location>
        <begin position="12"/>
        <end position="31"/>
    </location>
</feature>
<feature type="transmembrane region" description="Helical" evidence="1">
    <location>
        <begin position="121"/>
        <end position="139"/>
    </location>
</feature>
<dbReference type="PANTHER" id="PTHR22911">
    <property type="entry name" value="ACYL-MALONYL CONDENSING ENZYME-RELATED"/>
    <property type="match status" value="1"/>
</dbReference>
<dbReference type="Proteomes" id="UP000219559">
    <property type="component" value="Unassembled WGS sequence"/>
</dbReference>
<dbReference type="RefSeq" id="WP_097443529.1">
    <property type="nucleotide sequence ID" value="NZ_NBWU01000005.1"/>
</dbReference>
<evidence type="ECO:0000256" key="1">
    <source>
        <dbReference type="SAM" id="Phobius"/>
    </source>
</evidence>
<feature type="transmembrane region" description="Helical" evidence="1">
    <location>
        <begin position="266"/>
        <end position="287"/>
    </location>
</feature>
<keyword evidence="1" id="KW-0472">Membrane</keyword>
<accession>A0A2A4G4I9</accession>
<dbReference type="EMBL" id="NBWU01000005">
    <property type="protein sequence ID" value="PCE63577.1"/>
    <property type="molecule type" value="Genomic_DNA"/>
</dbReference>
<name>A0A2A4G4I9_9FLAO</name>
<keyword evidence="4" id="KW-1185">Reference proteome</keyword>
<reference evidence="3 4" key="1">
    <citation type="submission" date="2017-04" db="EMBL/GenBank/DDBJ databases">
        <title>A new member of the family Flavobacteriaceae isolated from ascidians.</title>
        <authorList>
            <person name="Chen L."/>
        </authorList>
    </citation>
    <scope>NUCLEOTIDE SEQUENCE [LARGE SCALE GENOMIC DNA]</scope>
    <source>
        <strain evidence="3 4">HQA918</strain>
    </source>
</reference>
<dbReference type="InterPro" id="IPR037185">
    <property type="entry name" value="EmrE-like"/>
</dbReference>
<dbReference type="GO" id="GO:0016020">
    <property type="term" value="C:membrane"/>
    <property type="evidence" value="ECO:0007669"/>
    <property type="project" value="InterPro"/>
</dbReference>
<dbReference type="InterPro" id="IPR000620">
    <property type="entry name" value="EamA_dom"/>
</dbReference>
<feature type="transmembrane region" description="Helical" evidence="1">
    <location>
        <begin position="176"/>
        <end position="199"/>
    </location>
</feature>
<dbReference type="OrthoDB" id="9150437at2"/>
<proteinExistence type="predicted"/>
<keyword evidence="1" id="KW-1133">Transmembrane helix</keyword>
<evidence type="ECO:0000259" key="2">
    <source>
        <dbReference type="Pfam" id="PF00892"/>
    </source>
</evidence>
<feature type="transmembrane region" description="Helical" evidence="1">
    <location>
        <begin position="37"/>
        <end position="54"/>
    </location>
</feature>
<dbReference type="AlphaFoldDB" id="A0A2A4G4I9"/>
<dbReference type="Pfam" id="PF00892">
    <property type="entry name" value="EamA"/>
    <property type="match status" value="2"/>
</dbReference>
<dbReference type="SUPFAM" id="SSF103481">
    <property type="entry name" value="Multidrug resistance efflux transporter EmrE"/>
    <property type="match status" value="2"/>
</dbReference>
<comment type="caution">
    <text evidence="3">The sequence shown here is derived from an EMBL/GenBank/DDBJ whole genome shotgun (WGS) entry which is preliminary data.</text>
</comment>
<protein>
    <submittedName>
        <fullName evidence="3">EamA family transporter</fullName>
    </submittedName>
</protein>